<dbReference type="InterPro" id="IPR011009">
    <property type="entry name" value="Kinase-like_dom_sf"/>
</dbReference>
<feature type="compositionally biased region" description="Low complexity" evidence="3">
    <location>
        <begin position="601"/>
        <end position="630"/>
    </location>
</feature>
<evidence type="ECO:0000313" key="5">
    <source>
        <dbReference type="EMBL" id="CBJ33339.1"/>
    </source>
</evidence>
<organism evidence="5 6">
    <name type="scientific">Ectocarpus siliculosus</name>
    <name type="common">Brown alga</name>
    <name type="synonym">Conferva siliculosa</name>
    <dbReference type="NCBI Taxonomy" id="2880"/>
    <lineage>
        <taxon>Eukaryota</taxon>
        <taxon>Sar</taxon>
        <taxon>Stramenopiles</taxon>
        <taxon>Ochrophyta</taxon>
        <taxon>PX clade</taxon>
        <taxon>Phaeophyceae</taxon>
        <taxon>Ectocarpales</taxon>
        <taxon>Ectocarpaceae</taxon>
        <taxon>Ectocarpus</taxon>
    </lineage>
</organism>
<evidence type="ECO:0000256" key="3">
    <source>
        <dbReference type="SAM" id="MobiDB-lite"/>
    </source>
</evidence>
<dbReference type="GO" id="GO:0005524">
    <property type="term" value="F:ATP binding"/>
    <property type="evidence" value="ECO:0007669"/>
    <property type="project" value="UniProtKB-UniRule"/>
</dbReference>
<keyword evidence="6" id="KW-1185">Reference proteome</keyword>
<gene>
    <name evidence="5" type="ORF">Esi_0462_0012</name>
</gene>
<dbReference type="InterPro" id="IPR017441">
    <property type="entry name" value="Protein_kinase_ATP_BS"/>
</dbReference>
<dbReference type="SUPFAM" id="SSF56112">
    <property type="entry name" value="Protein kinase-like (PK-like)"/>
    <property type="match status" value="1"/>
</dbReference>
<keyword evidence="2" id="KW-0175">Coiled coil</keyword>
<evidence type="ECO:0000256" key="2">
    <source>
        <dbReference type="SAM" id="Coils"/>
    </source>
</evidence>
<dbReference type="PROSITE" id="PS00107">
    <property type="entry name" value="PROTEIN_KINASE_ATP"/>
    <property type="match status" value="1"/>
</dbReference>
<feature type="compositionally biased region" description="Low complexity" evidence="3">
    <location>
        <begin position="779"/>
        <end position="789"/>
    </location>
</feature>
<dbReference type="InterPro" id="IPR000719">
    <property type="entry name" value="Prot_kinase_dom"/>
</dbReference>
<feature type="compositionally biased region" description="Gly residues" evidence="3">
    <location>
        <begin position="584"/>
        <end position="600"/>
    </location>
</feature>
<protein>
    <recommendedName>
        <fullName evidence="4">Protein kinase domain-containing protein</fullName>
    </recommendedName>
</protein>
<proteinExistence type="predicted"/>
<feature type="region of interest" description="Disordered" evidence="3">
    <location>
        <begin position="562"/>
        <end position="657"/>
    </location>
</feature>
<dbReference type="PANTHER" id="PTHR44167">
    <property type="entry name" value="OVARIAN-SPECIFIC SERINE/THREONINE-PROTEIN KINASE LOK-RELATED"/>
    <property type="match status" value="1"/>
</dbReference>
<feature type="binding site" evidence="1">
    <location>
        <position position="216"/>
    </location>
    <ligand>
        <name>ATP</name>
        <dbReference type="ChEBI" id="CHEBI:30616"/>
    </ligand>
</feature>
<sequence length="845" mass="86426">MLSPHGRVRQDSGRAQIIANQRAEKIRRLQNQLGCIEGNFLGQLEVHNERADAAEQQAQLAERRTRVVEARARAVDERMRVAEERAATAEERVRIAEAAMARLAEEAVERSAAGPPLMSSIGALATAPQQEAQGSPATPRLADLMRNWQQNKCRDAFVARMRDGFKLQLRAARDALAPGSGMLGAEEELGHGTFGGVYKAVCDATKTTWAIKRPMKEMDKEFLIHEMLVYSSLPAHTNILGVRAIYDISSSPALALECGECDMFDALFGGRLSFPDELDCLADVVAGTRHCNDNGVVLCDLKFSNVILVHNGARYVAKVSDFGLSCAIGHNRYPRCGTPGYFPHEVSLEHTVAEPSTDAFSVGAMLAILALQPKLREENVFCHKMFLTPEEALQLPQLAQAEFDSYRERQEEIAYRTMLLPNSGFAKKVTRPAVVNTMPGTQLTNIRKLVRTTTSANPAHRPTMAEIAPQILAVASAVRLAMQQNATPVASAATAAAAVSAALPSGDFEEVQPPAHASTGSAVAVEAGQADAAGLVAVNASADVPLAAILYGDALLAGGGGGSSGRGGGGGRGDSAGGAPAVGSGVGGGLGGGDSTGGGRSAASAAVPRQMGAEAQEAVAAAEGRSAEAVRGGGGGGGSEASGRAGERAVGDAVGGQGAGMGLERLEGRYGAIDHPPTGRRNSSSPRAHLEGLLQGATGDGFGARALLRSAPAAADAVEQAVGAADISVSNAPSPADVAAAAGAAGPVGSNIGPIPASSIFAAVPVPESGDGAGFSAPSSVGSLGSEEGVAGDGPGDEGGGELADPQMASIPEAEEDEGDGDGWEWGWEFDGDDGDCSAAVGFGA</sequence>
<keyword evidence="1" id="KW-0547">Nucleotide-binding</keyword>
<dbReference type="AlphaFoldDB" id="D7G236"/>
<evidence type="ECO:0000259" key="4">
    <source>
        <dbReference type="PROSITE" id="PS50011"/>
    </source>
</evidence>
<dbReference type="GO" id="GO:0005634">
    <property type="term" value="C:nucleus"/>
    <property type="evidence" value="ECO:0007669"/>
    <property type="project" value="TreeGrafter"/>
</dbReference>
<dbReference type="eggNOG" id="KOG0032">
    <property type="taxonomic scope" value="Eukaryota"/>
</dbReference>
<dbReference type="EMBL" id="FN648666">
    <property type="protein sequence ID" value="CBJ33339.1"/>
    <property type="molecule type" value="Genomic_DNA"/>
</dbReference>
<feature type="coiled-coil region" evidence="2">
    <location>
        <begin position="44"/>
        <end position="106"/>
    </location>
</feature>
<dbReference type="InParanoid" id="D7G236"/>
<dbReference type="Gene3D" id="1.10.510.10">
    <property type="entry name" value="Transferase(Phosphotransferase) domain 1"/>
    <property type="match status" value="1"/>
</dbReference>
<dbReference type="Gene3D" id="3.30.200.20">
    <property type="entry name" value="Phosphorylase Kinase, domain 1"/>
    <property type="match status" value="1"/>
</dbReference>
<dbReference type="EMBL" id="FN649748">
    <property type="protein sequence ID" value="CBJ33339.1"/>
    <property type="molecule type" value="Genomic_DNA"/>
</dbReference>
<dbReference type="Proteomes" id="UP000002630">
    <property type="component" value="Linkage Group LG23"/>
</dbReference>
<reference evidence="5 6" key="1">
    <citation type="journal article" date="2010" name="Nature">
        <title>The Ectocarpus genome and the independent evolution of multicellularity in brown algae.</title>
        <authorList>
            <person name="Cock J.M."/>
            <person name="Sterck L."/>
            <person name="Rouze P."/>
            <person name="Scornet D."/>
            <person name="Allen A.E."/>
            <person name="Amoutzias G."/>
            <person name="Anthouard V."/>
            <person name="Artiguenave F."/>
            <person name="Aury J.M."/>
            <person name="Badger J.H."/>
            <person name="Beszteri B."/>
            <person name="Billiau K."/>
            <person name="Bonnet E."/>
            <person name="Bothwell J.H."/>
            <person name="Bowler C."/>
            <person name="Boyen C."/>
            <person name="Brownlee C."/>
            <person name="Carrano C.J."/>
            <person name="Charrier B."/>
            <person name="Cho G.Y."/>
            <person name="Coelho S.M."/>
            <person name="Collen J."/>
            <person name="Corre E."/>
            <person name="Da Silva C."/>
            <person name="Delage L."/>
            <person name="Delaroque N."/>
            <person name="Dittami S.M."/>
            <person name="Doulbeau S."/>
            <person name="Elias M."/>
            <person name="Farnham G."/>
            <person name="Gachon C.M."/>
            <person name="Gschloessl B."/>
            <person name="Heesch S."/>
            <person name="Jabbari K."/>
            <person name="Jubin C."/>
            <person name="Kawai H."/>
            <person name="Kimura K."/>
            <person name="Kloareg B."/>
            <person name="Kupper F.C."/>
            <person name="Lang D."/>
            <person name="Le Bail A."/>
            <person name="Leblanc C."/>
            <person name="Lerouge P."/>
            <person name="Lohr M."/>
            <person name="Lopez P.J."/>
            <person name="Martens C."/>
            <person name="Maumus F."/>
            <person name="Michel G."/>
            <person name="Miranda-Saavedra D."/>
            <person name="Morales J."/>
            <person name="Moreau H."/>
            <person name="Motomura T."/>
            <person name="Nagasato C."/>
            <person name="Napoli C.A."/>
            <person name="Nelson D.R."/>
            <person name="Nyvall-Collen P."/>
            <person name="Peters A.F."/>
            <person name="Pommier C."/>
            <person name="Potin P."/>
            <person name="Poulain J."/>
            <person name="Quesneville H."/>
            <person name="Read B."/>
            <person name="Rensing S.A."/>
            <person name="Ritter A."/>
            <person name="Rousvoal S."/>
            <person name="Samanta M."/>
            <person name="Samson G."/>
            <person name="Schroeder D.C."/>
            <person name="Segurens B."/>
            <person name="Strittmatter M."/>
            <person name="Tonon T."/>
            <person name="Tregear J.W."/>
            <person name="Valentin K."/>
            <person name="von Dassow P."/>
            <person name="Yamagishi T."/>
            <person name="Van de Peer Y."/>
            <person name="Wincker P."/>
        </authorList>
    </citation>
    <scope>NUCLEOTIDE SEQUENCE [LARGE SCALE GENOMIC DNA]</scope>
    <source>
        <strain evidence="6">Ec32 / CCAP1310/4</strain>
    </source>
</reference>
<dbReference type="GO" id="GO:0044773">
    <property type="term" value="P:mitotic DNA damage checkpoint signaling"/>
    <property type="evidence" value="ECO:0007669"/>
    <property type="project" value="TreeGrafter"/>
</dbReference>
<dbReference type="GO" id="GO:0005737">
    <property type="term" value="C:cytoplasm"/>
    <property type="evidence" value="ECO:0007669"/>
    <property type="project" value="TreeGrafter"/>
</dbReference>
<dbReference type="Pfam" id="PF00069">
    <property type="entry name" value="Pkinase"/>
    <property type="match status" value="1"/>
</dbReference>
<dbReference type="CDD" id="cd00180">
    <property type="entry name" value="PKc"/>
    <property type="match status" value="1"/>
</dbReference>
<feature type="compositionally biased region" description="Gly residues" evidence="3">
    <location>
        <begin position="562"/>
        <end position="576"/>
    </location>
</feature>
<accession>D7G236</accession>
<dbReference type="PROSITE" id="PS50011">
    <property type="entry name" value="PROTEIN_KINASE_DOM"/>
    <property type="match status" value="1"/>
</dbReference>
<feature type="region of interest" description="Disordered" evidence="3">
    <location>
        <begin position="773"/>
        <end position="845"/>
    </location>
</feature>
<dbReference type="STRING" id="2880.D7G236"/>
<feature type="domain" description="Protein kinase" evidence="4">
    <location>
        <begin position="183"/>
        <end position="473"/>
    </location>
</feature>
<feature type="compositionally biased region" description="Gly residues" evidence="3">
    <location>
        <begin position="631"/>
        <end position="640"/>
    </location>
</feature>
<name>D7G236_ECTSI</name>
<dbReference type="GO" id="GO:0004674">
    <property type="term" value="F:protein serine/threonine kinase activity"/>
    <property type="evidence" value="ECO:0007669"/>
    <property type="project" value="TreeGrafter"/>
</dbReference>
<feature type="compositionally biased region" description="Acidic residues" evidence="3">
    <location>
        <begin position="813"/>
        <end position="836"/>
    </location>
</feature>
<dbReference type="OrthoDB" id="535945at2759"/>
<keyword evidence="1" id="KW-0067">ATP-binding</keyword>
<evidence type="ECO:0000313" key="6">
    <source>
        <dbReference type="Proteomes" id="UP000002630"/>
    </source>
</evidence>
<dbReference type="PANTHER" id="PTHR44167:SF24">
    <property type="entry name" value="SERINE_THREONINE-PROTEIN KINASE CHK2"/>
    <property type="match status" value="1"/>
</dbReference>
<evidence type="ECO:0000256" key="1">
    <source>
        <dbReference type="PROSITE-ProRule" id="PRU10141"/>
    </source>
</evidence>
<dbReference type="SMART" id="SM00220">
    <property type="entry name" value="S_TKc"/>
    <property type="match status" value="1"/>
</dbReference>